<dbReference type="Gramene" id="OMERI02G24460.1">
    <property type="protein sequence ID" value="OMERI02G24460.1"/>
    <property type="gene ID" value="OMERI02G24460"/>
</dbReference>
<feature type="compositionally biased region" description="Polar residues" evidence="1">
    <location>
        <begin position="1"/>
        <end position="10"/>
    </location>
</feature>
<dbReference type="Proteomes" id="UP000008021">
    <property type="component" value="Chromosome 2"/>
</dbReference>
<proteinExistence type="predicted"/>
<keyword evidence="3" id="KW-1185">Reference proteome</keyword>
<evidence type="ECO:0000313" key="2">
    <source>
        <dbReference type="EnsemblPlants" id="OMERI02G24460.1"/>
    </source>
</evidence>
<feature type="region of interest" description="Disordered" evidence="1">
    <location>
        <begin position="1"/>
        <end position="54"/>
    </location>
</feature>
<accession>A0A0E0CNQ8</accession>
<dbReference type="HOGENOM" id="CLU_2594001_0_0_1"/>
<dbReference type="AlphaFoldDB" id="A0A0E0CNQ8"/>
<reference evidence="2" key="1">
    <citation type="submission" date="2015-04" db="UniProtKB">
        <authorList>
            <consortium name="EnsemblPlants"/>
        </authorList>
    </citation>
    <scope>IDENTIFICATION</scope>
</reference>
<organism evidence="2">
    <name type="scientific">Oryza meridionalis</name>
    <dbReference type="NCBI Taxonomy" id="40149"/>
    <lineage>
        <taxon>Eukaryota</taxon>
        <taxon>Viridiplantae</taxon>
        <taxon>Streptophyta</taxon>
        <taxon>Embryophyta</taxon>
        <taxon>Tracheophyta</taxon>
        <taxon>Spermatophyta</taxon>
        <taxon>Magnoliopsida</taxon>
        <taxon>Liliopsida</taxon>
        <taxon>Poales</taxon>
        <taxon>Poaceae</taxon>
        <taxon>BOP clade</taxon>
        <taxon>Oryzoideae</taxon>
        <taxon>Oryzeae</taxon>
        <taxon>Oryzinae</taxon>
        <taxon>Oryza</taxon>
    </lineage>
</organism>
<dbReference type="EnsemblPlants" id="OMERI02G24460.1">
    <property type="protein sequence ID" value="OMERI02G24460.1"/>
    <property type="gene ID" value="OMERI02G24460"/>
</dbReference>
<name>A0A0E0CNQ8_9ORYZ</name>
<evidence type="ECO:0000313" key="3">
    <source>
        <dbReference type="Proteomes" id="UP000008021"/>
    </source>
</evidence>
<sequence length="70" mass="7772">MRQRNNSMVVTSKAARLKRMAPEQAGKGASVTSPQRRLPDGSTGHRRNESRRPSILSYVVEATFPSSLIF</sequence>
<evidence type="ECO:0000256" key="1">
    <source>
        <dbReference type="SAM" id="MobiDB-lite"/>
    </source>
</evidence>
<reference evidence="2" key="2">
    <citation type="submission" date="2018-05" db="EMBL/GenBank/DDBJ databases">
        <title>OmerRS3 (Oryza meridionalis Reference Sequence Version 3).</title>
        <authorList>
            <person name="Zhang J."/>
            <person name="Kudrna D."/>
            <person name="Lee S."/>
            <person name="Talag J."/>
            <person name="Welchert J."/>
            <person name="Wing R.A."/>
        </authorList>
    </citation>
    <scope>NUCLEOTIDE SEQUENCE [LARGE SCALE GENOMIC DNA]</scope>
    <source>
        <strain evidence="2">cv. OR44</strain>
    </source>
</reference>
<protein>
    <submittedName>
        <fullName evidence="2">Uncharacterized protein</fullName>
    </submittedName>
</protein>